<dbReference type="NCBIfam" id="NF004394">
    <property type="entry name" value="PRK05751.1-5"/>
    <property type="match status" value="1"/>
</dbReference>
<dbReference type="PRINTS" id="PR01594">
    <property type="entry name" value="SECBCHAPRONE"/>
</dbReference>
<dbReference type="GO" id="GO:0005737">
    <property type="term" value="C:cytoplasm"/>
    <property type="evidence" value="ECO:0007669"/>
    <property type="project" value="UniProtKB-SubCell"/>
</dbReference>
<evidence type="ECO:0000256" key="6">
    <source>
        <dbReference type="HAMAP-Rule" id="MF_00821"/>
    </source>
</evidence>
<protein>
    <recommendedName>
        <fullName evidence="6">Protein-export protein SecB</fullName>
    </recommendedName>
</protein>
<dbReference type="GO" id="GO:0006457">
    <property type="term" value="P:protein folding"/>
    <property type="evidence" value="ECO:0007669"/>
    <property type="project" value="UniProtKB-UniRule"/>
</dbReference>
<dbReference type="GO" id="GO:0051082">
    <property type="term" value="F:unfolded protein binding"/>
    <property type="evidence" value="ECO:0007669"/>
    <property type="project" value="InterPro"/>
</dbReference>
<dbReference type="GO" id="GO:0051262">
    <property type="term" value="P:protein tetramerization"/>
    <property type="evidence" value="ECO:0007669"/>
    <property type="project" value="InterPro"/>
</dbReference>
<dbReference type="PATRIC" id="fig|36861.3.peg.248"/>
<keyword evidence="3 6" id="KW-0653">Protein transport</keyword>
<accession>A0A119CWW2</accession>
<evidence type="ECO:0000256" key="3">
    <source>
        <dbReference type="ARBA" id="ARBA00022927"/>
    </source>
</evidence>
<evidence type="ECO:0000256" key="2">
    <source>
        <dbReference type="ARBA" id="ARBA00022448"/>
    </source>
</evidence>
<keyword evidence="2 6" id="KW-0813">Transport</keyword>
<comment type="function">
    <text evidence="6">One of the proteins required for the normal export of preproteins out of the cell cytoplasm. It is a molecular chaperone that binds to a subset of precursor proteins, maintaining them in a translocation-competent state. It also specifically binds to its receptor SecA.</text>
</comment>
<sequence length="152" mass="16898">MTDAQQPVFNIEKLYVKDLSLEVPNAPAIYLEREAPQIDVNMSTESRALGDDMYHTSITVTVTAKIGDKTMFLVECTQAGVFRIQNVPQDQIPMVLGIGCPNIVFPYLREAVSDVVIRAGFPPLLLNPVNFEALFLQQQQAQQQPAAPEQTH</sequence>
<evidence type="ECO:0000256" key="1">
    <source>
        <dbReference type="ARBA" id="ARBA00009990"/>
    </source>
</evidence>
<name>A0A119CWW2_THIDE</name>
<dbReference type="NCBIfam" id="NF004392">
    <property type="entry name" value="PRK05751.1-3"/>
    <property type="match status" value="1"/>
</dbReference>
<evidence type="ECO:0000313" key="7">
    <source>
        <dbReference type="EMBL" id="KVW97274.1"/>
    </source>
</evidence>
<evidence type="ECO:0000256" key="5">
    <source>
        <dbReference type="ARBA" id="ARBA00023186"/>
    </source>
</evidence>
<comment type="caution">
    <text evidence="7">The sequence shown here is derived from an EMBL/GenBank/DDBJ whole genome shotgun (WGS) entry which is preliminary data.</text>
</comment>
<evidence type="ECO:0000256" key="4">
    <source>
        <dbReference type="ARBA" id="ARBA00023010"/>
    </source>
</evidence>
<gene>
    <name evidence="6" type="primary">secB</name>
    <name evidence="7" type="ORF">ABW22_03985</name>
</gene>
<keyword evidence="6" id="KW-0963">Cytoplasm</keyword>
<dbReference type="Gene3D" id="3.10.420.10">
    <property type="entry name" value="SecB-like"/>
    <property type="match status" value="1"/>
</dbReference>
<dbReference type="AlphaFoldDB" id="A0A119CWW2"/>
<keyword evidence="8" id="KW-1185">Reference proteome</keyword>
<comment type="subunit">
    <text evidence="6">Homotetramer, a dimer of dimers. One homotetramer interacts with 1 SecA dimer.</text>
</comment>
<reference evidence="7 8" key="1">
    <citation type="journal article" date="2015" name="Appl. Environ. Microbiol.">
        <title>Aerobic and Anaerobic Thiosulfate Oxidation by a Cold-Adapted, Subglacial Chemoautotroph.</title>
        <authorList>
            <person name="Harrold Z.R."/>
            <person name="Skidmore M.L."/>
            <person name="Hamilton T.L."/>
            <person name="Desch L."/>
            <person name="Amada K."/>
            <person name="van Gelder W."/>
            <person name="Glover K."/>
            <person name="Roden E.E."/>
            <person name="Boyd E.S."/>
        </authorList>
    </citation>
    <scope>NUCLEOTIDE SEQUENCE [LARGE SCALE GENOMIC DNA]</scope>
    <source>
        <strain evidence="7 8">RG</strain>
    </source>
</reference>
<dbReference type="SUPFAM" id="SSF54611">
    <property type="entry name" value="SecB-like"/>
    <property type="match status" value="1"/>
</dbReference>
<comment type="subcellular location">
    <subcellularLocation>
        <location evidence="6">Cytoplasm</location>
    </subcellularLocation>
</comment>
<dbReference type="OrthoDB" id="9795145at2"/>
<keyword evidence="5 6" id="KW-0143">Chaperone</keyword>
<dbReference type="PANTHER" id="PTHR36918">
    <property type="match status" value="1"/>
</dbReference>
<dbReference type="HAMAP" id="MF_00821">
    <property type="entry name" value="SecB"/>
    <property type="match status" value="1"/>
</dbReference>
<dbReference type="GO" id="GO:0015031">
    <property type="term" value="P:protein transport"/>
    <property type="evidence" value="ECO:0007669"/>
    <property type="project" value="UniProtKB-UniRule"/>
</dbReference>
<dbReference type="NCBIfam" id="TIGR00809">
    <property type="entry name" value="secB"/>
    <property type="match status" value="1"/>
</dbReference>
<dbReference type="InterPro" id="IPR035958">
    <property type="entry name" value="SecB-like_sf"/>
</dbReference>
<comment type="similarity">
    <text evidence="1 6">Belongs to the SecB family.</text>
</comment>
<evidence type="ECO:0000313" key="8">
    <source>
        <dbReference type="Proteomes" id="UP000064243"/>
    </source>
</evidence>
<proteinExistence type="inferred from homology"/>
<dbReference type="EMBL" id="LDUG01000016">
    <property type="protein sequence ID" value="KVW97274.1"/>
    <property type="molecule type" value="Genomic_DNA"/>
</dbReference>
<dbReference type="Proteomes" id="UP000064243">
    <property type="component" value="Unassembled WGS sequence"/>
</dbReference>
<dbReference type="STRING" id="1123392.GCA_000376425_02029"/>
<keyword evidence="4 6" id="KW-0811">Translocation</keyword>
<dbReference type="RefSeq" id="WP_059752165.1">
    <property type="nucleotide sequence ID" value="NZ_LDUG01000016.1"/>
</dbReference>
<dbReference type="InterPro" id="IPR003708">
    <property type="entry name" value="SecB"/>
</dbReference>
<dbReference type="Pfam" id="PF02556">
    <property type="entry name" value="SecB"/>
    <property type="match status" value="1"/>
</dbReference>
<dbReference type="PANTHER" id="PTHR36918:SF1">
    <property type="entry name" value="PROTEIN-EXPORT PROTEIN SECB"/>
    <property type="match status" value="1"/>
</dbReference>
<organism evidence="7 8">
    <name type="scientific">Thiobacillus denitrificans</name>
    <dbReference type="NCBI Taxonomy" id="36861"/>
    <lineage>
        <taxon>Bacteria</taxon>
        <taxon>Pseudomonadati</taxon>
        <taxon>Pseudomonadota</taxon>
        <taxon>Betaproteobacteria</taxon>
        <taxon>Nitrosomonadales</taxon>
        <taxon>Thiobacillaceae</taxon>
        <taxon>Thiobacillus</taxon>
    </lineage>
</organism>